<feature type="region of interest" description="Disordered" evidence="1">
    <location>
        <begin position="1"/>
        <end position="26"/>
    </location>
</feature>
<keyword evidence="3" id="KW-1185">Reference proteome</keyword>
<dbReference type="AlphaFoldDB" id="A0A2P5DCW9"/>
<name>A0A2P5DCW9_PARAD</name>
<evidence type="ECO:0000256" key="1">
    <source>
        <dbReference type="SAM" id="MobiDB-lite"/>
    </source>
</evidence>
<comment type="caution">
    <text evidence="2">The sequence shown here is derived from an EMBL/GenBank/DDBJ whole genome shotgun (WGS) entry which is preliminary data.</text>
</comment>
<accession>A0A2P5DCW9</accession>
<evidence type="ECO:0000313" key="2">
    <source>
        <dbReference type="EMBL" id="PON71100.1"/>
    </source>
</evidence>
<sequence length="115" mass="12877">MNFDKQSLGVDRRRRDKTPLARGVENGGQTALRLPENLTGGRIFAGPLLRLRLMSKRGGTGGVGFIFECPLKRAMHWLRREAVRQLEATADSVFFLSSQGLSLREFENSEALLCK</sequence>
<feature type="compositionally biased region" description="Basic and acidic residues" evidence="1">
    <location>
        <begin position="10"/>
        <end position="19"/>
    </location>
</feature>
<dbReference type="Proteomes" id="UP000237105">
    <property type="component" value="Unassembled WGS sequence"/>
</dbReference>
<evidence type="ECO:0000313" key="3">
    <source>
        <dbReference type="Proteomes" id="UP000237105"/>
    </source>
</evidence>
<reference evidence="3" key="1">
    <citation type="submission" date="2016-06" db="EMBL/GenBank/DDBJ databases">
        <title>Parallel loss of symbiosis genes in relatives of nitrogen-fixing non-legume Parasponia.</title>
        <authorList>
            <person name="Van Velzen R."/>
            <person name="Holmer R."/>
            <person name="Bu F."/>
            <person name="Rutten L."/>
            <person name="Van Zeijl A."/>
            <person name="Liu W."/>
            <person name="Santuari L."/>
            <person name="Cao Q."/>
            <person name="Sharma T."/>
            <person name="Shen D."/>
            <person name="Roswanjaya Y."/>
            <person name="Wardhani T."/>
            <person name="Kalhor M.S."/>
            <person name="Jansen J."/>
            <person name="Van den Hoogen J."/>
            <person name="Gungor B."/>
            <person name="Hartog M."/>
            <person name="Hontelez J."/>
            <person name="Verver J."/>
            <person name="Yang W.-C."/>
            <person name="Schijlen E."/>
            <person name="Repin R."/>
            <person name="Schilthuizen M."/>
            <person name="Schranz E."/>
            <person name="Heidstra R."/>
            <person name="Miyata K."/>
            <person name="Fedorova E."/>
            <person name="Kohlen W."/>
            <person name="Bisseling T."/>
            <person name="Smit S."/>
            <person name="Geurts R."/>
        </authorList>
    </citation>
    <scope>NUCLEOTIDE SEQUENCE [LARGE SCALE GENOMIC DNA]</scope>
    <source>
        <strain evidence="3">cv. WU1-14</strain>
    </source>
</reference>
<dbReference type="EMBL" id="JXTB01000046">
    <property type="protein sequence ID" value="PON71100.1"/>
    <property type="molecule type" value="Genomic_DNA"/>
</dbReference>
<protein>
    <submittedName>
        <fullName evidence="2">Uncharacterized protein</fullName>
    </submittedName>
</protein>
<proteinExistence type="predicted"/>
<gene>
    <name evidence="2" type="ORF">PanWU01x14_075390</name>
</gene>
<organism evidence="2 3">
    <name type="scientific">Parasponia andersonii</name>
    <name type="common">Sponia andersonii</name>
    <dbReference type="NCBI Taxonomy" id="3476"/>
    <lineage>
        <taxon>Eukaryota</taxon>
        <taxon>Viridiplantae</taxon>
        <taxon>Streptophyta</taxon>
        <taxon>Embryophyta</taxon>
        <taxon>Tracheophyta</taxon>
        <taxon>Spermatophyta</taxon>
        <taxon>Magnoliopsida</taxon>
        <taxon>eudicotyledons</taxon>
        <taxon>Gunneridae</taxon>
        <taxon>Pentapetalae</taxon>
        <taxon>rosids</taxon>
        <taxon>fabids</taxon>
        <taxon>Rosales</taxon>
        <taxon>Cannabaceae</taxon>
        <taxon>Parasponia</taxon>
    </lineage>
</organism>